<evidence type="ECO:0000313" key="2">
    <source>
        <dbReference type="Proteomes" id="UP001283361"/>
    </source>
</evidence>
<evidence type="ECO:0000313" key="1">
    <source>
        <dbReference type="EMBL" id="KAK3716779.1"/>
    </source>
</evidence>
<gene>
    <name evidence="1" type="ORF">RRG08_012050</name>
</gene>
<reference evidence="1" key="1">
    <citation type="journal article" date="2023" name="G3 (Bethesda)">
        <title>A reference genome for the long-term kleptoplast-retaining sea slug Elysia crispata morphotype clarki.</title>
        <authorList>
            <person name="Eastman K.E."/>
            <person name="Pendleton A.L."/>
            <person name="Shaikh M.A."/>
            <person name="Suttiyut T."/>
            <person name="Ogas R."/>
            <person name="Tomko P."/>
            <person name="Gavelis G."/>
            <person name="Widhalm J.R."/>
            <person name="Wisecaver J.H."/>
        </authorList>
    </citation>
    <scope>NUCLEOTIDE SEQUENCE</scope>
    <source>
        <strain evidence="1">ECLA1</strain>
    </source>
</reference>
<proteinExistence type="predicted"/>
<keyword evidence="2" id="KW-1185">Reference proteome</keyword>
<accession>A0AAE1CN18</accession>
<organism evidence="1 2">
    <name type="scientific">Elysia crispata</name>
    <name type="common">lettuce slug</name>
    <dbReference type="NCBI Taxonomy" id="231223"/>
    <lineage>
        <taxon>Eukaryota</taxon>
        <taxon>Metazoa</taxon>
        <taxon>Spiralia</taxon>
        <taxon>Lophotrochozoa</taxon>
        <taxon>Mollusca</taxon>
        <taxon>Gastropoda</taxon>
        <taxon>Heterobranchia</taxon>
        <taxon>Euthyneura</taxon>
        <taxon>Panpulmonata</taxon>
        <taxon>Sacoglossa</taxon>
        <taxon>Placobranchoidea</taxon>
        <taxon>Plakobranchidae</taxon>
        <taxon>Elysia</taxon>
    </lineage>
</organism>
<dbReference type="AlphaFoldDB" id="A0AAE1CN18"/>
<dbReference type="Proteomes" id="UP001283361">
    <property type="component" value="Unassembled WGS sequence"/>
</dbReference>
<comment type="caution">
    <text evidence="1">The sequence shown here is derived from an EMBL/GenBank/DDBJ whole genome shotgun (WGS) entry which is preliminary data.</text>
</comment>
<protein>
    <submittedName>
        <fullName evidence="1">Uncharacterized protein</fullName>
    </submittedName>
</protein>
<dbReference type="EMBL" id="JAWDGP010007466">
    <property type="protein sequence ID" value="KAK3716779.1"/>
    <property type="molecule type" value="Genomic_DNA"/>
</dbReference>
<sequence length="93" mass="10387">MDFTSKSPGQAIVDRAAASRSASTRLNDTHMRCYIAVYFHLSFQICLDQHDTVEVLALYRPHVLGSTDREMEPFLFCLVAPPISTAAPVDMLK</sequence>
<name>A0AAE1CN18_9GAST</name>